<reference evidence="2" key="1">
    <citation type="submission" date="2023-06" db="EMBL/GenBank/DDBJ databases">
        <title>Genome-scale phylogeny and comparative genomics of the fungal order Sordariales.</title>
        <authorList>
            <consortium name="Lawrence Berkeley National Laboratory"/>
            <person name="Hensen N."/>
            <person name="Bonometti L."/>
            <person name="Westerberg I."/>
            <person name="Brannstrom I.O."/>
            <person name="Guillou S."/>
            <person name="Cros-Aarteil S."/>
            <person name="Calhoun S."/>
            <person name="Haridas S."/>
            <person name="Kuo A."/>
            <person name="Mondo S."/>
            <person name="Pangilinan J."/>
            <person name="Riley R."/>
            <person name="Labutti K."/>
            <person name="Andreopoulos B."/>
            <person name="Lipzen A."/>
            <person name="Chen C."/>
            <person name="Yanf M."/>
            <person name="Daum C."/>
            <person name="Ng V."/>
            <person name="Clum A."/>
            <person name="Steindorff A."/>
            <person name="Ohm R."/>
            <person name="Martin F."/>
            <person name="Silar P."/>
            <person name="Natvig D."/>
            <person name="Lalanne C."/>
            <person name="Gautier V."/>
            <person name="Ament-Velasquez S.L."/>
            <person name="Kruys A."/>
            <person name="Hutchinson M.I."/>
            <person name="Powell A.J."/>
            <person name="Barry K."/>
            <person name="Miller A.N."/>
            <person name="Grigoriev I.V."/>
            <person name="Debuchy R."/>
            <person name="Gladieux P."/>
            <person name="Thoren M.H."/>
            <person name="Johannesson H."/>
        </authorList>
    </citation>
    <scope>NUCLEOTIDE SEQUENCE</scope>
    <source>
        <strain evidence="2">PSN4</strain>
    </source>
</reference>
<keyword evidence="3" id="KW-1185">Reference proteome</keyword>
<dbReference type="InterPro" id="IPR046784">
    <property type="entry name" value="Eap1"/>
</dbReference>
<evidence type="ECO:0000313" key="2">
    <source>
        <dbReference type="EMBL" id="KAK1759388.1"/>
    </source>
</evidence>
<feature type="compositionally biased region" description="Pro residues" evidence="1">
    <location>
        <begin position="707"/>
        <end position="716"/>
    </location>
</feature>
<accession>A0AAJ0FDJ4</accession>
<feature type="compositionally biased region" description="Low complexity" evidence="1">
    <location>
        <begin position="634"/>
        <end position="648"/>
    </location>
</feature>
<feature type="region of interest" description="Disordered" evidence="1">
    <location>
        <begin position="24"/>
        <end position="315"/>
    </location>
</feature>
<proteinExistence type="predicted"/>
<feature type="compositionally biased region" description="Basic and acidic residues" evidence="1">
    <location>
        <begin position="233"/>
        <end position="243"/>
    </location>
</feature>
<feature type="compositionally biased region" description="Basic and acidic residues" evidence="1">
    <location>
        <begin position="64"/>
        <end position="74"/>
    </location>
</feature>
<gene>
    <name evidence="2" type="ORF">QBC47DRAFT_371793</name>
</gene>
<feature type="compositionally biased region" description="Basic and acidic residues" evidence="1">
    <location>
        <begin position="657"/>
        <end position="666"/>
    </location>
</feature>
<feature type="compositionally biased region" description="Polar residues" evidence="1">
    <location>
        <begin position="572"/>
        <end position="582"/>
    </location>
</feature>
<comment type="caution">
    <text evidence="2">The sequence shown here is derived from an EMBL/GenBank/DDBJ whole genome shotgun (WGS) entry which is preliminary data.</text>
</comment>
<organism evidence="2 3">
    <name type="scientific">Echria macrotheca</name>
    <dbReference type="NCBI Taxonomy" id="438768"/>
    <lineage>
        <taxon>Eukaryota</taxon>
        <taxon>Fungi</taxon>
        <taxon>Dikarya</taxon>
        <taxon>Ascomycota</taxon>
        <taxon>Pezizomycotina</taxon>
        <taxon>Sordariomycetes</taxon>
        <taxon>Sordariomycetidae</taxon>
        <taxon>Sordariales</taxon>
        <taxon>Schizotheciaceae</taxon>
        <taxon>Echria</taxon>
    </lineage>
</organism>
<feature type="region of interest" description="Disordered" evidence="1">
    <location>
        <begin position="549"/>
        <end position="716"/>
    </location>
</feature>
<feature type="compositionally biased region" description="Basic and acidic residues" evidence="1">
    <location>
        <begin position="190"/>
        <end position="216"/>
    </location>
</feature>
<name>A0AAJ0FDJ4_9PEZI</name>
<feature type="region of interest" description="Disordered" evidence="1">
    <location>
        <begin position="778"/>
        <end position="823"/>
    </location>
</feature>
<sequence length="823" mass="89959">MAGRYTADFLLHLRESPLCVKPPGLPPAEEWMGPPPETFRNQTKTTNDRVKTGLPGDGLLLGQENRRPPLDRIGTRGAANPDEFLGPPRSAFASATAARNNRNAGESDKGLKESERQDRSDRFNFRSRTGDADTATNDRFRDRDTRNNFRRRGDQDQDSEGWSTVKPRKSFGTEGAERFHGRMGAAGERFGGRDDRRTRDRDDRDGNDRRNRNADKDGDDADGTPKRNALARGKSEPWYRDSNNDNGGGDAPVSQRERIEKAKSWRDRDPEVADRRGDRGNERGFSRWDRDSNQRVERDPEWLDEPADDNSRVHTAQDLQKFMASMKAKQGDAGAKPEEKTSAVADKSAFDVSVESNFKVSSAPVVDAEPDKFFETFGGQQFGGGALPATSPAADGKDSIRQKGAKASRFLSFLTPQDETRPRTEPPTPAGPVQGGGSAAEAPIQTEADKEAFKQLIQKLQKSTNISAAGPPPSSIMRLFEQPPPPEAQPKSAVASPEPYQQYVGDPREDPRLRPPQSQLPMFNMISPRQMMPPTQPPPVSRADQAVQALLAQHGPHVQRPSLPNPAGNRGGQTPSAQNDASQFLMGLMRSQGEPLEPQRSELPVRMPQPTKQVSLANIPDREQDYHRERSATQRQQQQIQQQMRMQQGPPPGFMDEQFHSPDMDSRPQPTQILQRPPPPGLDHHGMHPFQMGGAPAPGAGAGGQMPPAPQRPMIPPPGLPRNLPMPGMFPPNVPMPGYSYGPPPPEVLANVGLPQGGPVNRGMQPPPGFFGAHTAPNFMPPPPGMNPGFQGGPDGPGAFPGGLPGVPFDRRGMLPPGAYRGP</sequence>
<dbReference type="Proteomes" id="UP001239445">
    <property type="component" value="Unassembled WGS sequence"/>
</dbReference>
<feature type="compositionally biased region" description="Gly residues" evidence="1">
    <location>
        <begin position="790"/>
        <end position="805"/>
    </location>
</feature>
<feature type="compositionally biased region" description="Low complexity" evidence="1">
    <location>
        <begin position="89"/>
        <end position="104"/>
    </location>
</feature>
<dbReference type="Pfam" id="PF20566">
    <property type="entry name" value="Eap1"/>
    <property type="match status" value="1"/>
</dbReference>
<dbReference type="EMBL" id="MU839828">
    <property type="protein sequence ID" value="KAK1759388.1"/>
    <property type="molecule type" value="Genomic_DNA"/>
</dbReference>
<evidence type="ECO:0000313" key="3">
    <source>
        <dbReference type="Proteomes" id="UP001239445"/>
    </source>
</evidence>
<feature type="compositionally biased region" description="Basic and acidic residues" evidence="1">
    <location>
        <begin position="620"/>
        <end position="632"/>
    </location>
</feature>
<feature type="compositionally biased region" description="Basic and acidic residues" evidence="1">
    <location>
        <begin position="105"/>
        <end position="155"/>
    </location>
</feature>
<protein>
    <submittedName>
        <fullName evidence="2">Uncharacterized protein</fullName>
    </submittedName>
</protein>
<feature type="compositionally biased region" description="Basic and acidic residues" evidence="1">
    <location>
        <begin position="255"/>
        <end position="301"/>
    </location>
</feature>
<feature type="compositionally biased region" description="Polar residues" evidence="1">
    <location>
        <begin position="458"/>
        <end position="467"/>
    </location>
</feature>
<evidence type="ECO:0000256" key="1">
    <source>
        <dbReference type="SAM" id="MobiDB-lite"/>
    </source>
</evidence>
<feature type="region of interest" description="Disordered" evidence="1">
    <location>
        <begin position="377"/>
        <end position="521"/>
    </location>
</feature>
<feature type="region of interest" description="Disordered" evidence="1">
    <location>
        <begin position="325"/>
        <end position="344"/>
    </location>
</feature>
<dbReference type="AlphaFoldDB" id="A0AAJ0FDJ4"/>